<keyword evidence="3" id="KW-1185">Reference proteome</keyword>
<proteinExistence type="predicted"/>
<evidence type="ECO:0000259" key="1">
    <source>
        <dbReference type="Pfam" id="PF18804"/>
    </source>
</evidence>
<evidence type="ECO:0000313" key="3">
    <source>
        <dbReference type="Proteomes" id="UP000789390"/>
    </source>
</evidence>
<dbReference type="Proteomes" id="UP000789390">
    <property type="component" value="Unassembled WGS sequence"/>
</dbReference>
<dbReference type="OrthoDB" id="5988971at2759"/>
<dbReference type="Pfam" id="PF18804">
    <property type="entry name" value="CxC3"/>
    <property type="match status" value="1"/>
</dbReference>
<evidence type="ECO:0000313" key="2">
    <source>
        <dbReference type="EMBL" id="CAH0101082.1"/>
    </source>
</evidence>
<sequence>MRIQCGFDKISVVTTKGREDGFCSPKCECKSCHSIKKPSSADYMKSDYWPGSLPNISSLIHGSALREWQFLMFQAPGTSRGKYITVLDEIAYLNDRDTKIAKDRDGKSLYGNDIIEDVKDQRSDCLSSEELAESPFAKGEDFTDECTEKEEDLLDGLGSGVEEFEDEGDFGYATEATEDFDSDALHESTPTNYYDLLLEVCNS</sequence>
<comment type="caution">
    <text evidence="2">The sequence shown here is derived from an EMBL/GenBank/DDBJ whole genome shotgun (WGS) entry which is preliminary data.</text>
</comment>
<feature type="domain" description="CxC3 like cysteine cluster" evidence="1">
    <location>
        <begin position="2"/>
        <end position="90"/>
    </location>
</feature>
<dbReference type="InterPro" id="IPR040564">
    <property type="entry name" value="CxC3-like"/>
</dbReference>
<accession>A0A8J2W1G0</accession>
<organism evidence="2 3">
    <name type="scientific">Daphnia galeata</name>
    <dbReference type="NCBI Taxonomy" id="27404"/>
    <lineage>
        <taxon>Eukaryota</taxon>
        <taxon>Metazoa</taxon>
        <taxon>Ecdysozoa</taxon>
        <taxon>Arthropoda</taxon>
        <taxon>Crustacea</taxon>
        <taxon>Branchiopoda</taxon>
        <taxon>Diplostraca</taxon>
        <taxon>Cladocera</taxon>
        <taxon>Anomopoda</taxon>
        <taxon>Daphniidae</taxon>
        <taxon>Daphnia</taxon>
    </lineage>
</organism>
<dbReference type="EMBL" id="CAKKLH010000051">
    <property type="protein sequence ID" value="CAH0101082.1"/>
    <property type="molecule type" value="Genomic_DNA"/>
</dbReference>
<dbReference type="AlphaFoldDB" id="A0A8J2W1G0"/>
<protein>
    <recommendedName>
        <fullName evidence="1">CxC3 like cysteine cluster domain-containing protein</fullName>
    </recommendedName>
</protein>
<name>A0A8J2W1G0_9CRUS</name>
<gene>
    <name evidence="2" type="ORF">DGAL_LOCUS3383</name>
</gene>
<reference evidence="2" key="1">
    <citation type="submission" date="2021-11" db="EMBL/GenBank/DDBJ databases">
        <authorList>
            <person name="Schell T."/>
        </authorList>
    </citation>
    <scope>NUCLEOTIDE SEQUENCE</scope>
    <source>
        <strain evidence="2">M5</strain>
    </source>
</reference>